<feature type="chain" id="PRO_5015184947" evidence="1">
    <location>
        <begin position="24"/>
        <end position="392"/>
    </location>
</feature>
<evidence type="ECO:0000256" key="1">
    <source>
        <dbReference type="SAM" id="SignalP"/>
    </source>
</evidence>
<dbReference type="AlphaFoldDB" id="A0A2P8DXU9"/>
<dbReference type="EMBL" id="PYGF01000011">
    <property type="protein sequence ID" value="PSL02035.1"/>
    <property type="molecule type" value="Genomic_DNA"/>
</dbReference>
<comment type="caution">
    <text evidence="2">The sequence shown here is derived from an EMBL/GenBank/DDBJ whole genome shotgun (WGS) entry which is preliminary data.</text>
</comment>
<evidence type="ECO:0000313" key="2">
    <source>
        <dbReference type="EMBL" id="PSL02035.1"/>
    </source>
</evidence>
<gene>
    <name evidence="2" type="ORF">CLV48_111124</name>
</gene>
<name>A0A2P8DXU9_9BACT</name>
<proteinExistence type="predicted"/>
<sequence>MNFKKTLLIAVVGICFLGLNSCGENTATQQLPELKITPKDILTFDQIASEVEFIPMIIPKESPLKLLPFDPILFISDKIYFSTGDYNDASVHVFDLDGKYQRSFNRQGGGPGEYRELSALEVWGNDLVVWDGFGTFYQYSLEDFSFVKTFKVSERKYIPDYQKLDDNKWILVFDIEDLDHEGYYPVFHLYDSITKTVQPLPIKAPALTSDLTEGMIAKLGEELYLLNFGASDTLYRFQDGKVLPWVKLNLDNNNLPENDKQQPEETIENLLMQQRYNFNIGAILAAGNTVRIPVFGLKKVQDFDPDNVGSFPIYDVYVNYPNPEVKVSRAFGNFGGKGFSKDGYFYEWLYAEYFMAYLESGFFGKFTADLENAMEKLVDQEDPILVKYKVRF</sequence>
<reference evidence="2 3" key="1">
    <citation type="submission" date="2018-03" db="EMBL/GenBank/DDBJ databases">
        <title>Genomic Encyclopedia of Archaeal and Bacterial Type Strains, Phase II (KMG-II): from individual species to whole genera.</title>
        <authorList>
            <person name="Goeker M."/>
        </authorList>
    </citation>
    <scope>NUCLEOTIDE SEQUENCE [LARGE SCALE GENOMIC DNA]</scope>
    <source>
        <strain evidence="2 3">DSM 28057</strain>
    </source>
</reference>
<keyword evidence="1" id="KW-0732">Signal</keyword>
<organism evidence="2 3">
    <name type="scientific">Cecembia rubra</name>
    <dbReference type="NCBI Taxonomy" id="1485585"/>
    <lineage>
        <taxon>Bacteria</taxon>
        <taxon>Pseudomonadati</taxon>
        <taxon>Bacteroidota</taxon>
        <taxon>Cytophagia</taxon>
        <taxon>Cytophagales</taxon>
        <taxon>Cyclobacteriaceae</taxon>
        <taxon>Cecembia</taxon>
    </lineage>
</organism>
<dbReference type="Pfam" id="PF17170">
    <property type="entry name" value="DUF5128"/>
    <property type="match status" value="1"/>
</dbReference>
<keyword evidence="3" id="KW-1185">Reference proteome</keyword>
<evidence type="ECO:0000313" key="3">
    <source>
        <dbReference type="Proteomes" id="UP000240708"/>
    </source>
</evidence>
<dbReference type="OrthoDB" id="832665at2"/>
<dbReference type="Proteomes" id="UP000240708">
    <property type="component" value="Unassembled WGS sequence"/>
</dbReference>
<protein>
    <submittedName>
        <fullName evidence="2">6-bladed beta-propeller protein</fullName>
    </submittedName>
</protein>
<accession>A0A2P8DXU9</accession>
<feature type="signal peptide" evidence="1">
    <location>
        <begin position="1"/>
        <end position="23"/>
    </location>
</feature>
<dbReference type="RefSeq" id="WP_106568476.1">
    <property type="nucleotide sequence ID" value="NZ_JAUVYL010000060.1"/>
</dbReference>